<dbReference type="OrthoDB" id="4120939at2759"/>
<sequence>MGLIKTAILTGGGIYAIKKVTKSAENRHNTQQPQPDYSRQNPNYPQGYEGFQGSPQNGSSQQGPYYGGNQQQYPGGSSCNHEQHDQSFARGYSGQITPPAYTQQPQGYNGGPVGNSGGSDRNYKSEKR</sequence>
<feature type="compositionally biased region" description="Gly residues" evidence="1">
    <location>
        <begin position="108"/>
        <end position="117"/>
    </location>
</feature>
<feature type="compositionally biased region" description="Low complexity" evidence="1">
    <location>
        <begin position="51"/>
        <end position="78"/>
    </location>
</feature>
<dbReference type="RefSeq" id="XP_018135138.1">
    <property type="nucleotide sequence ID" value="XM_018269935.1"/>
</dbReference>
<evidence type="ECO:0000313" key="3">
    <source>
        <dbReference type="Proteomes" id="UP000091956"/>
    </source>
</evidence>
<reference evidence="2 3" key="1">
    <citation type="submission" date="2016-03" db="EMBL/GenBank/DDBJ databases">
        <title>Comparative genomics of Pseudogymnoascus destructans, the fungus causing white-nose syndrome of bats.</title>
        <authorList>
            <person name="Palmer J.M."/>
            <person name="Drees K.P."/>
            <person name="Foster J.T."/>
            <person name="Lindner D.L."/>
        </authorList>
    </citation>
    <scope>NUCLEOTIDE SEQUENCE [LARGE SCALE GENOMIC DNA]</scope>
    <source>
        <strain evidence="2 3">UAMH 10579</strain>
    </source>
</reference>
<evidence type="ECO:0000313" key="2">
    <source>
        <dbReference type="EMBL" id="OBU01406.1"/>
    </source>
</evidence>
<name>A0A2P2SYP1_9PEZI</name>
<feature type="compositionally biased region" description="Polar residues" evidence="1">
    <location>
        <begin position="94"/>
        <end position="106"/>
    </location>
</feature>
<evidence type="ECO:0000256" key="1">
    <source>
        <dbReference type="SAM" id="MobiDB-lite"/>
    </source>
</evidence>
<gene>
    <name evidence="2" type="ORF">VE01_00403</name>
</gene>
<proteinExistence type="predicted"/>
<protein>
    <submittedName>
        <fullName evidence="2">Uncharacterized protein</fullName>
    </submittedName>
</protein>
<keyword evidence="3" id="KW-1185">Reference proteome</keyword>
<dbReference type="GeneID" id="28833789"/>
<feature type="compositionally biased region" description="Polar residues" evidence="1">
    <location>
        <begin position="29"/>
        <end position="44"/>
    </location>
</feature>
<reference evidence="3" key="2">
    <citation type="journal article" date="2018" name="Nat. Commun.">
        <title>Extreme sensitivity to ultraviolet light in the fungal pathogen causing white-nose syndrome of bats.</title>
        <authorList>
            <person name="Palmer J.M."/>
            <person name="Drees K.P."/>
            <person name="Foster J.T."/>
            <person name="Lindner D.L."/>
        </authorList>
    </citation>
    <scope>NUCLEOTIDE SEQUENCE [LARGE SCALE GENOMIC DNA]</scope>
    <source>
        <strain evidence="3">UAMH 10579</strain>
    </source>
</reference>
<feature type="region of interest" description="Disordered" evidence="1">
    <location>
        <begin position="22"/>
        <end position="128"/>
    </location>
</feature>
<dbReference type="EMBL" id="KV460206">
    <property type="protein sequence ID" value="OBU01406.1"/>
    <property type="molecule type" value="Genomic_DNA"/>
</dbReference>
<dbReference type="Proteomes" id="UP000091956">
    <property type="component" value="Unassembled WGS sequence"/>
</dbReference>
<accession>A0A2P2SYP1</accession>
<dbReference type="AlphaFoldDB" id="A0A2P2SYP1"/>
<organism evidence="2 3">
    <name type="scientific">Pseudogymnoascus verrucosus</name>
    <dbReference type="NCBI Taxonomy" id="342668"/>
    <lineage>
        <taxon>Eukaryota</taxon>
        <taxon>Fungi</taxon>
        <taxon>Dikarya</taxon>
        <taxon>Ascomycota</taxon>
        <taxon>Pezizomycotina</taxon>
        <taxon>Leotiomycetes</taxon>
        <taxon>Thelebolales</taxon>
        <taxon>Thelebolaceae</taxon>
        <taxon>Pseudogymnoascus</taxon>
    </lineage>
</organism>